<dbReference type="GO" id="GO:0005886">
    <property type="term" value="C:plasma membrane"/>
    <property type="evidence" value="ECO:0007669"/>
    <property type="project" value="UniProtKB-SubCell"/>
</dbReference>
<keyword evidence="3" id="KW-1003">Cell membrane</keyword>
<organism evidence="10 11">
    <name type="scientific">Salimicrobium flavidum</name>
    <dbReference type="NCBI Taxonomy" id="570947"/>
    <lineage>
        <taxon>Bacteria</taxon>
        <taxon>Bacillati</taxon>
        <taxon>Bacillota</taxon>
        <taxon>Bacilli</taxon>
        <taxon>Bacillales</taxon>
        <taxon>Bacillaceae</taxon>
        <taxon>Salimicrobium</taxon>
    </lineage>
</organism>
<feature type="transmembrane region" description="Helical" evidence="9">
    <location>
        <begin position="36"/>
        <end position="57"/>
    </location>
</feature>
<keyword evidence="7 9" id="KW-0472">Membrane</keyword>
<feature type="transmembrane region" description="Helical" evidence="9">
    <location>
        <begin position="179"/>
        <end position="204"/>
    </location>
</feature>
<evidence type="ECO:0000256" key="4">
    <source>
        <dbReference type="ARBA" id="ARBA00022692"/>
    </source>
</evidence>
<dbReference type="GO" id="GO:0006835">
    <property type="term" value="P:dicarboxylic acid transport"/>
    <property type="evidence" value="ECO:0007669"/>
    <property type="project" value="UniProtKB-ARBA"/>
</dbReference>
<dbReference type="PANTHER" id="PTHR42865:SF7">
    <property type="entry name" value="PROTON_GLUTAMATE-ASPARTATE SYMPORTER"/>
    <property type="match status" value="1"/>
</dbReference>
<feature type="transmembrane region" description="Helical" evidence="9">
    <location>
        <begin position="210"/>
        <end position="232"/>
    </location>
</feature>
<evidence type="ECO:0000256" key="7">
    <source>
        <dbReference type="ARBA" id="ARBA00023136"/>
    </source>
</evidence>
<dbReference type="Proteomes" id="UP000187608">
    <property type="component" value="Unassembled WGS sequence"/>
</dbReference>
<keyword evidence="4 9" id="KW-0812">Transmembrane</keyword>
<name>A0A1N7KBG3_9BACI</name>
<evidence type="ECO:0000313" key="11">
    <source>
        <dbReference type="Proteomes" id="UP000187608"/>
    </source>
</evidence>
<evidence type="ECO:0000256" key="1">
    <source>
        <dbReference type="ARBA" id="ARBA00004651"/>
    </source>
</evidence>
<dbReference type="PRINTS" id="PR00173">
    <property type="entry name" value="EDTRNSPORT"/>
</dbReference>
<dbReference type="InterPro" id="IPR001991">
    <property type="entry name" value="Na-dicarboxylate_symporter"/>
</dbReference>
<dbReference type="RefSeq" id="WP_076560147.1">
    <property type="nucleotide sequence ID" value="NZ_FTOC01000010.1"/>
</dbReference>
<keyword evidence="11" id="KW-1185">Reference proteome</keyword>
<evidence type="ECO:0000256" key="9">
    <source>
        <dbReference type="SAM" id="Phobius"/>
    </source>
</evidence>
<dbReference type="SUPFAM" id="SSF118215">
    <property type="entry name" value="Proton glutamate symport protein"/>
    <property type="match status" value="1"/>
</dbReference>
<evidence type="ECO:0000256" key="5">
    <source>
        <dbReference type="ARBA" id="ARBA00022847"/>
    </source>
</evidence>
<feature type="transmembrane region" description="Helical" evidence="9">
    <location>
        <begin position="69"/>
        <end position="92"/>
    </location>
</feature>
<keyword evidence="6 9" id="KW-1133">Transmembrane helix</keyword>
<evidence type="ECO:0000256" key="3">
    <source>
        <dbReference type="ARBA" id="ARBA00022475"/>
    </source>
</evidence>
<protein>
    <submittedName>
        <fullName evidence="10">Na+/H+-dicarboxylate symporter</fullName>
    </submittedName>
</protein>
<feature type="transmembrane region" description="Helical" evidence="9">
    <location>
        <begin position="345"/>
        <end position="367"/>
    </location>
</feature>
<dbReference type="InterPro" id="IPR036458">
    <property type="entry name" value="Na:dicarbo_symporter_sf"/>
</dbReference>
<accession>A0A1N7KBG3</accession>
<feature type="compositionally biased region" description="Acidic residues" evidence="8">
    <location>
        <begin position="399"/>
        <end position="409"/>
    </location>
</feature>
<keyword evidence="2" id="KW-0813">Transport</keyword>
<evidence type="ECO:0000256" key="6">
    <source>
        <dbReference type="ARBA" id="ARBA00022989"/>
    </source>
</evidence>
<dbReference type="PANTHER" id="PTHR42865">
    <property type="entry name" value="PROTON/GLUTAMATE-ASPARTATE SYMPORTER"/>
    <property type="match status" value="1"/>
</dbReference>
<dbReference type="OrthoDB" id="9768885at2"/>
<evidence type="ECO:0000313" key="10">
    <source>
        <dbReference type="EMBL" id="SIS58850.1"/>
    </source>
</evidence>
<comment type="subcellular location">
    <subcellularLocation>
        <location evidence="1">Cell membrane</location>
        <topology evidence="1">Multi-pass membrane protein</topology>
    </subcellularLocation>
</comment>
<dbReference type="FunFam" id="1.10.3860.10:FF:000001">
    <property type="entry name" value="C4-dicarboxylate transport protein"/>
    <property type="match status" value="1"/>
</dbReference>
<evidence type="ECO:0000256" key="2">
    <source>
        <dbReference type="ARBA" id="ARBA00022448"/>
    </source>
</evidence>
<sequence>MKNNLVIQIFIAFFFAIILGAIVGPDIKVVQPLGDLFLRLIKFIIVPLVLSSLVVGVSSTGNLKELGNLSLKTVSFYMVTTAIAISIGLMSANLFSPGTGLDIDVPENQQQVEAQETPGIQETLLNIVPTNPIAALTEGNMLQVIFFAIFLGIGITMAGEKARTLYQLFDQLAEVMYKITGIVMRFAPIGIFGLIAPTVGQYGISVLWPLLKVILALLVGSLVHVVLVYAFSVKVLGQMNPITFFRELIPVIMVAFSTSSSSGTLPMTIKYSEEKLKVPRKISSFVLPLGATINMNGTALYQGVCILFVAQYFGVELTFIDQLTVVLTATLASIGTAGVPSAGLIMLSMVMTSIGLPLEGIALLAGIDRILDMIRTSVNVLGDATAAVVVSSSERNNPSDEEDYEEEDYAEVHYG</sequence>
<reference evidence="11" key="1">
    <citation type="submission" date="2017-01" db="EMBL/GenBank/DDBJ databases">
        <authorList>
            <person name="Varghese N."/>
            <person name="Submissions S."/>
        </authorList>
    </citation>
    <scope>NUCLEOTIDE SEQUENCE [LARGE SCALE GENOMIC DNA]</scope>
    <source>
        <strain evidence="11">DSM 23127</strain>
    </source>
</reference>
<dbReference type="EMBL" id="FTOC01000010">
    <property type="protein sequence ID" value="SIS58850.1"/>
    <property type="molecule type" value="Genomic_DNA"/>
</dbReference>
<dbReference type="GO" id="GO:0015293">
    <property type="term" value="F:symporter activity"/>
    <property type="evidence" value="ECO:0007669"/>
    <property type="project" value="UniProtKB-KW"/>
</dbReference>
<feature type="transmembrane region" description="Helical" evidence="9">
    <location>
        <begin position="141"/>
        <end position="158"/>
    </location>
</feature>
<dbReference type="Gene3D" id="1.10.3860.10">
    <property type="entry name" value="Sodium:dicarboxylate symporter"/>
    <property type="match status" value="1"/>
</dbReference>
<gene>
    <name evidence="10" type="ORF">SAMN05421687_1105</name>
</gene>
<dbReference type="Pfam" id="PF00375">
    <property type="entry name" value="SDF"/>
    <property type="match status" value="1"/>
</dbReference>
<dbReference type="AlphaFoldDB" id="A0A1N7KBG3"/>
<feature type="transmembrane region" description="Helical" evidence="9">
    <location>
        <begin position="5"/>
        <end position="24"/>
    </location>
</feature>
<dbReference type="STRING" id="570947.SAMN05421687_1105"/>
<feature type="region of interest" description="Disordered" evidence="8">
    <location>
        <begin position="392"/>
        <end position="415"/>
    </location>
</feature>
<evidence type="ECO:0000256" key="8">
    <source>
        <dbReference type="SAM" id="MobiDB-lite"/>
    </source>
</evidence>
<keyword evidence="5" id="KW-0769">Symport</keyword>
<proteinExistence type="predicted"/>